<dbReference type="AlphaFoldDB" id="A0A699KW53"/>
<accession>A0A699KW53</accession>
<proteinExistence type="predicted"/>
<dbReference type="EMBL" id="BKCJ010561981">
    <property type="protein sequence ID" value="GFB14558.1"/>
    <property type="molecule type" value="Genomic_DNA"/>
</dbReference>
<comment type="caution">
    <text evidence="1">The sequence shown here is derived from an EMBL/GenBank/DDBJ whole genome shotgun (WGS) entry which is preliminary data.</text>
</comment>
<reference evidence="1" key="1">
    <citation type="journal article" date="2019" name="Sci. Rep.">
        <title>Draft genome of Tanacetum cinerariifolium, the natural source of mosquito coil.</title>
        <authorList>
            <person name="Yamashiro T."/>
            <person name="Shiraishi A."/>
            <person name="Satake H."/>
            <person name="Nakayama K."/>
        </authorList>
    </citation>
    <scope>NUCLEOTIDE SEQUENCE</scope>
</reference>
<gene>
    <name evidence="1" type="ORF">Tci_686529</name>
</gene>
<name>A0A699KW53_TANCI</name>
<evidence type="ECO:0000313" key="1">
    <source>
        <dbReference type="EMBL" id="GFB14558.1"/>
    </source>
</evidence>
<sequence>MEILLEPKSNKLLVVVFNPPVHSFRALSILRRFGLRTASAAAKPCQGDSLEVYLITGIPMVGAAGQKRVNSQPHAHASYF</sequence>
<protein>
    <submittedName>
        <fullName evidence="1">Uncharacterized protein</fullName>
    </submittedName>
</protein>
<organism evidence="1">
    <name type="scientific">Tanacetum cinerariifolium</name>
    <name type="common">Dalmatian daisy</name>
    <name type="synonym">Chrysanthemum cinerariifolium</name>
    <dbReference type="NCBI Taxonomy" id="118510"/>
    <lineage>
        <taxon>Eukaryota</taxon>
        <taxon>Viridiplantae</taxon>
        <taxon>Streptophyta</taxon>
        <taxon>Embryophyta</taxon>
        <taxon>Tracheophyta</taxon>
        <taxon>Spermatophyta</taxon>
        <taxon>Magnoliopsida</taxon>
        <taxon>eudicotyledons</taxon>
        <taxon>Gunneridae</taxon>
        <taxon>Pentapetalae</taxon>
        <taxon>asterids</taxon>
        <taxon>campanulids</taxon>
        <taxon>Asterales</taxon>
        <taxon>Asteraceae</taxon>
        <taxon>Asteroideae</taxon>
        <taxon>Anthemideae</taxon>
        <taxon>Anthemidinae</taxon>
        <taxon>Tanacetum</taxon>
    </lineage>
</organism>